<feature type="region of interest" description="Disordered" evidence="8">
    <location>
        <begin position="59"/>
        <end position="83"/>
    </location>
</feature>
<dbReference type="InterPro" id="IPR036388">
    <property type="entry name" value="WH-like_DNA-bd_sf"/>
</dbReference>
<dbReference type="PROSITE" id="PS50960">
    <property type="entry name" value="HTH_PSQ"/>
    <property type="match status" value="1"/>
</dbReference>
<keyword evidence="11" id="KW-1185">Reference proteome</keyword>
<dbReference type="Proteomes" id="UP001652700">
    <property type="component" value="Unplaced"/>
</dbReference>
<evidence type="ECO:0000259" key="9">
    <source>
        <dbReference type="PROSITE" id="PS50960"/>
    </source>
</evidence>
<proteinExistence type="predicted"/>
<dbReference type="SUPFAM" id="SSF46689">
    <property type="entry name" value="Homeodomain-like"/>
    <property type="match status" value="1"/>
</dbReference>
<dbReference type="EnsemblMetazoa" id="XM_028283931.2">
    <property type="protein sequence ID" value="XP_028139732.2"/>
    <property type="gene ID" value="LOC114333932"/>
</dbReference>
<name>A0ABM5IRK1_DIAVI</name>
<keyword evidence="7" id="KW-0539">Nucleus</keyword>
<evidence type="ECO:0000256" key="7">
    <source>
        <dbReference type="PROSITE-ProRule" id="PRU00320"/>
    </source>
</evidence>
<evidence type="ECO:0000256" key="6">
    <source>
        <dbReference type="ARBA" id="ARBA00023163"/>
    </source>
</evidence>
<feature type="compositionally biased region" description="Polar residues" evidence="8">
    <location>
        <begin position="111"/>
        <end position="133"/>
    </location>
</feature>
<dbReference type="Pfam" id="PF04218">
    <property type="entry name" value="CENP-B_N"/>
    <property type="match status" value="1"/>
</dbReference>
<evidence type="ECO:0000313" key="10">
    <source>
        <dbReference type="EnsemblMetazoa" id="XP_028139732.2"/>
    </source>
</evidence>
<reference evidence="10" key="1">
    <citation type="submission" date="2025-05" db="UniProtKB">
        <authorList>
            <consortium name="EnsemblMetazoa"/>
        </authorList>
    </citation>
    <scope>IDENTIFICATION</scope>
</reference>
<evidence type="ECO:0000256" key="8">
    <source>
        <dbReference type="SAM" id="MobiDB-lite"/>
    </source>
</evidence>
<organism evidence="10 11">
    <name type="scientific">Diabrotica virgifera virgifera</name>
    <name type="common">western corn rootworm</name>
    <dbReference type="NCBI Taxonomy" id="50390"/>
    <lineage>
        <taxon>Eukaryota</taxon>
        <taxon>Metazoa</taxon>
        <taxon>Ecdysozoa</taxon>
        <taxon>Arthropoda</taxon>
        <taxon>Hexapoda</taxon>
        <taxon>Insecta</taxon>
        <taxon>Pterygota</taxon>
        <taxon>Neoptera</taxon>
        <taxon>Endopterygota</taxon>
        <taxon>Coleoptera</taxon>
        <taxon>Polyphaga</taxon>
        <taxon>Cucujiformia</taxon>
        <taxon>Chrysomeloidea</taxon>
        <taxon>Chrysomelidae</taxon>
        <taxon>Galerucinae</taxon>
        <taxon>Diabroticina</taxon>
        <taxon>Diabroticites</taxon>
        <taxon>Diabrotica</taxon>
    </lineage>
</organism>
<dbReference type="GeneID" id="114333932"/>
<keyword evidence="3" id="KW-0597">Phosphoprotein</keyword>
<evidence type="ECO:0000256" key="3">
    <source>
        <dbReference type="ARBA" id="ARBA00022553"/>
    </source>
</evidence>
<evidence type="ECO:0000256" key="1">
    <source>
        <dbReference type="ARBA" id="ARBA00004123"/>
    </source>
</evidence>
<evidence type="ECO:0000256" key="2">
    <source>
        <dbReference type="ARBA" id="ARBA00022473"/>
    </source>
</evidence>
<keyword evidence="4" id="KW-0805">Transcription regulation</keyword>
<keyword evidence="6" id="KW-0804">Transcription</keyword>
<feature type="DNA-binding region" description="H-T-H motif" evidence="7">
    <location>
        <begin position="31"/>
        <end position="51"/>
    </location>
</feature>
<dbReference type="InterPro" id="IPR007889">
    <property type="entry name" value="HTH_Psq"/>
</dbReference>
<dbReference type="PANTHER" id="PTHR33215">
    <property type="entry name" value="PROTEIN DISTAL ANTENNA"/>
    <property type="match status" value="1"/>
</dbReference>
<keyword evidence="5 7" id="KW-0238">DNA-binding</keyword>
<dbReference type="RefSeq" id="XP_028139732.2">
    <property type="nucleotide sequence ID" value="XM_028283931.2"/>
</dbReference>
<dbReference type="InterPro" id="IPR009057">
    <property type="entry name" value="Homeodomain-like_sf"/>
</dbReference>
<dbReference type="PANTHER" id="PTHR33215:SF13">
    <property type="entry name" value="PROTEIN DISTAL ANTENNA"/>
    <property type="match status" value="1"/>
</dbReference>
<protein>
    <recommendedName>
        <fullName evidence="9">HTH psq-type domain-containing protein</fullName>
    </recommendedName>
</protein>
<feature type="region of interest" description="Disordered" evidence="8">
    <location>
        <begin position="111"/>
        <end position="138"/>
    </location>
</feature>
<sequence>MSTKANKRPLRALTAHEKLDAIRRVHDGESKASVARDIGVPESTLRGWCKNEDKISYLSRQSSPETDESLDLKTQSKKPKLEESFTQPFNLSLKSHNSYSALQSVNLDSSTDVKTPLNLNTNSTESTPKSTNHLSERERNRAELARLSVELGLNRPEMFLPNINNSSILNDFSTNISLIAQWNALLTQQQQLKVLQANKSPKIVTTSADTSNAVSSSNNLLTTVDQDKNMSLPKDVQSVHDSVWYWLKSQQMLNMNSVSNANNLSTSSPANGHGMSPPITTTAVPSSSTPVSNGLNSVSPDQSSWFWKWYKQFAYKEQESNKPILYQQLTKELPQKEFLPAPVPLIDHQQNAENLSMKDEKQRPIIDKAPGYKVRSVLDNLLFNNNINLTDNRRQEKEDDYSPTQNEALEHGEMFLKWLESCSDPSVTAVQIMQFKTLLNNVKSGVDRKNCDLQNKAKVKRK</sequence>
<dbReference type="Gene3D" id="1.10.10.10">
    <property type="entry name" value="Winged helix-like DNA-binding domain superfamily/Winged helix DNA-binding domain"/>
    <property type="match status" value="1"/>
</dbReference>
<feature type="domain" description="HTH psq-type" evidence="9">
    <location>
        <begin position="1"/>
        <end position="55"/>
    </location>
</feature>
<comment type="subcellular location">
    <subcellularLocation>
        <location evidence="1 7">Nucleus</location>
    </subcellularLocation>
</comment>
<dbReference type="InterPro" id="IPR051839">
    <property type="entry name" value="RD_transcriptional_regulator"/>
</dbReference>
<keyword evidence="2" id="KW-0217">Developmental protein</keyword>
<evidence type="ECO:0000313" key="11">
    <source>
        <dbReference type="Proteomes" id="UP001652700"/>
    </source>
</evidence>
<accession>A0ABM5IRK1</accession>
<evidence type="ECO:0000256" key="5">
    <source>
        <dbReference type="ARBA" id="ARBA00023125"/>
    </source>
</evidence>
<evidence type="ECO:0000256" key="4">
    <source>
        <dbReference type="ARBA" id="ARBA00023015"/>
    </source>
</evidence>